<sequence length="739" mass="86325">METLLRPMPGSFGDDNLTELAHSSFEGPDFPAAEDESQSMDHVTSWSTENMFDIDLGDIDWHKYEPPNALRKAPNVNSLILLDIVAQSIDNVRERISEEDRLKRAEEEKRQAAEEEARRNGKSSGPYLPIIIPPEKPIEPDISPMNNMYGGRTGDPDAVNSSTTGKAPVVSVMKDSIRRRFAIRRFFHRAPESGESSTAGSMREEFQKLEVRDSLRRKLQARLSMVDISNTDSKTQEKLLELRKSGFITDAEPIMVDPEVECVSCLDDIPMKDAVRVSCHSYCRECFVRLVTAAVQNEQQWPPKCCLNQIPFRLIERNIPHALKKTFQDRASEWELPAGERVYCHHPECAVWIRPKNIKPNKRQALCERGHVTCTICRGPSHGNQDCPQDFDITLTNILAEQEGWKRCFNCHALVEHSAACQHMTCRCGTEFCYVCGLRWKTCQCTMQQLSTLKQAAENRREKRRLKEQEDAEELRVILAQIEELEREEARRAELDRLEQARLEEERWQRQIKERIRFENLRRKEVITKFQELRILLKELHELQDVMVNVQQEENATSLIQEADAMKLSLAERLEMERHELQQKISEKIAVKENGFKQEYSIRASSERKVEQEYLQQLQDFWTGNPEAEHEIDRAMFPLRSRMDQGHRSWQKWKDHQMYLYKAKMDDELTMREELMYSQKERMKSLYEGKELELTRRLVAEKKWFQEVILERERLLESYAVQEMEGDADSLFGREDAAP</sequence>
<dbReference type="GO" id="GO:0061630">
    <property type="term" value="F:ubiquitin protein ligase activity"/>
    <property type="evidence" value="ECO:0007669"/>
    <property type="project" value="UniProtKB-EC"/>
</dbReference>
<evidence type="ECO:0000256" key="2">
    <source>
        <dbReference type="ARBA" id="ARBA00012251"/>
    </source>
</evidence>
<dbReference type="GO" id="GO:0008270">
    <property type="term" value="F:zinc ion binding"/>
    <property type="evidence" value="ECO:0007669"/>
    <property type="project" value="UniProtKB-KW"/>
</dbReference>
<dbReference type="EMBL" id="JASWJB010000273">
    <property type="protein sequence ID" value="KAK2592325.1"/>
    <property type="molecule type" value="Genomic_DNA"/>
</dbReference>
<comment type="caution">
    <text evidence="12">The sequence shown here is derived from an EMBL/GenBank/DDBJ whole genome shotgun (WGS) entry which is preliminary data.</text>
</comment>
<dbReference type="AlphaFoldDB" id="A0AAJ0CFX3"/>
<keyword evidence="6" id="KW-0863">Zinc-finger</keyword>
<dbReference type="CDD" id="cd20335">
    <property type="entry name" value="BRcat_RBR"/>
    <property type="match status" value="1"/>
</dbReference>
<dbReference type="GO" id="GO:0016567">
    <property type="term" value="P:protein ubiquitination"/>
    <property type="evidence" value="ECO:0007669"/>
    <property type="project" value="InterPro"/>
</dbReference>
<reference evidence="12" key="1">
    <citation type="submission" date="2023-06" db="EMBL/GenBank/DDBJ databases">
        <title>Conoideocrella luteorostrata (Hypocreales: Clavicipitaceae), a potential biocontrol fungus for elongate hemlock scale in United States Christmas tree production areas.</title>
        <authorList>
            <person name="Barrett H."/>
            <person name="Lovett B."/>
            <person name="Macias A.M."/>
            <person name="Stajich J.E."/>
            <person name="Kasson M.T."/>
        </authorList>
    </citation>
    <scope>NUCLEOTIDE SEQUENCE</scope>
    <source>
        <strain evidence="12">ARSEF 14590</strain>
    </source>
</reference>
<feature type="region of interest" description="Disordered" evidence="10">
    <location>
        <begin position="99"/>
        <end position="139"/>
    </location>
</feature>
<evidence type="ECO:0000256" key="1">
    <source>
        <dbReference type="ARBA" id="ARBA00001798"/>
    </source>
</evidence>
<organism evidence="12 13">
    <name type="scientific">Conoideocrella luteorostrata</name>
    <dbReference type="NCBI Taxonomy" id="1105319"/>
    <lineage>
        <taxon>Eukaryota</taxon>
        <taxon>Fungi</taxon>
        <taxon>Dikarya</taxon>
        <taxon>Ascomycota</taxon>
        <taxon>Pezizomycotina</taxon>
        <taxon>Sordariomycetes</taxon>
        <taxon>Hypocreomycetidae</taxon>
        <taxon>Hypocreales</taxon>
        <taxon>Clavicipitaceae</taxon>
        <taxon>Conoideocrella</taxon>
    </lineage>
</organism>
<dbReference type="InterPro" id="IPR044066">
    <property type="entry name" value="TRIAD_supradom"/>
</dbReference>
<dbReference type="PROSITE" id="PS51873">
    <property type="entry name" value="TRIAD"/>
    <property type="match status" value="1"/>
</dbReference>
<comment type="catalytic activity">
    <reaction evidence="1">
        <text>[E2 ubiquitin-conjugating enzyme]-S-ubiquitinyl-L-cysteine + [acceptor protein]-L-lysine = [E2 ubiquitin-conjugating enzyme]-L-cysteine + [acceptor protein]-N(6)-ubiquitinyl-L-lysine.</text>
        <dbReference type="EC" id="2.3.2.31"/>
    </reaction>
</comment>
<keyword evidence="5" id="KW-0677">Repeat</keyword>
<dbReference type="CDD" id="cd22584">
    <property type="entry name" value="Rcat_RBR_unk"/>
    <property type="match status" value="1"/>
</dbReference>
<evidence type="ECO:0000313" key="13">
    <source>
        <dbReference type="Proteomes" id="UP001251528"/>
    </source>
</evidence>
<proteinExistence type="predicted"/>
<feature type="domain" description="RING-type" evidence="11">
    <location>
        <begin position="258"/>
        <end position="449"/>
    </location>
</feature>
<dbReference type="InterPro" id="IPR031127">
    <property type="entry name" value="E3_UB_ligase_RBR"/>
</dbReference>
<evidence type="ECO:0000256" key="10">
    <source>
        <dbReference type="SAM" id="MobiDB-lite"/>
    </source>
</evidence>
<dbReference type="Gene3D" id="1.20.120.1750">
    <property type="match status" value="1"/>
</dbReference>
<evidence type="ECO:0000256" key="3">
    <source>
        <dbReference type="ARBA" id="ARBA00022679"/>
    </source>
</evidence>
<dbReference type="InterPro" id="IPR002867">
    <property type="entry name" value="IBR_dom"/>
</dbReference>
<evidence type="ECO:0000256" key="4">
    <source>
        <dbReference type="ARBA" id="ARBA00022723"/>
    </source>
</evidence>
<gene>
    <name evidence="12" type="ORF">QQS21_009983</name>
</gene>
<feature type="coiled-coil region" evidence="9">
    <location>
        <begin position="450"/>
        <end position="591"/>
    </location>
</feature>
<accession>A0AAJ0CFX3</accession>
<evidence type="ECO:0000256" key="5">
    <source>
        <dbReference type="ARBA" id="ARBA00022737"/>
    </source>
</evidence>
<keyword evidence="8" id="KW-0862">Zinc</keyword>
<keyword evidence="4" id="KW-0479">Metal-binding</keyword>
<keyword evidence="9" id="KW-0175">Coiled coil</keyword>
<keyword evidence="13" id="KW-1185">Reference proteome</keyword>
<protein>
    <recommendedName>
        <fullName evidence="2">RBR-type E3 ubiquitin transferase</fullName>
        <ecNumber evidence="2">2.3.2.31</ecNumber>
    </recommendedName>
</protein>
<name>A0AAJ0CFX3_9HYPO</name>
<evidence type="ECO:0000256" key="7">
    <source>
        <dbReference type="ARBA" id="ARBA00022786"/>
    </source>
</evidence>
<evidence type="ECO:0000313" key="12">
    <source>
        <dbReference type="EMBL" id="KAK2592325.1"/>
    </source>
</evidence>
<dbReference type="Pfam" id="PF01485">
    <property type="entry name" value="IBR"/>
    <property type="match status" value="2"/>
</dbReference>
<dbReference type="SUPFAM" id="SSF57850">
    <property type="entry name" value="RING/U-box"/>
    <property type="match status" value="1"/>
</dbReference>
<evidence type="ECO:0000259" key="11">
    <source>
        <dbReference type="PROSITE" id="PS51873"/>
    </source>
</evidence>
<dbReference type="EC" id="2.3.2.31" evidence="2"/>
<feature type="region of interest" description="Disordered" evidence="10">
    <location>
        <begin position="1"/>
        <end position="38"/>
    </location>
</feature>
<keyword evidence="3" id="KW-0808">Transferase</keyword>
<evidence type="ECO:0000256" key="9">
    <source>
        <dbReference type="SAM" id="Coils"/>
    </source>
</evidence>
<feature type="compositionally biased region" description="Basic and acidic residues" evidence="10">
    <location>
        <begin position="99"/>
        <end position="119"/>
    </location>
</feature>
<keyword evidence="7" id="KW-0833">Ubl conjugation pathway</keyword>
<dbReference type="PANTHER" id="PTHR11685">
    <property type="entry name" value="RBR FAMILY RING FINGER AND IBR DOMAIN-CONTAINING"/>
    <property type="match status" value="1"/>
</dbReference>
<evidence type="ECO:0000256" key="6">
    <source>
        <dbReference type="ARBA" id="ARBA00022771"/>
    </source>
</evidence>
<dbReference type="Proteomes" id="UP001251528">
    <property type="component" value="Unassembled WGS sequence"/>
</dbReference>
<evidence type="ECO:0000256" key="8">
    <source>
        <dbReference type="ARBA" id="ARBA00022833"/>
    </source>
</evidence>